<dbReference type="AlphaFoldDB" id="A0A6M3X8Y5"/>
<proteinExistence type="predicted"/>
<accession>A0A6M3X8Y5</accession>
<evidence type="ECO:0000313" key="1">
    <source>
        <dbReference type="EMBL" id="QJH93145.1"/>
    </source>
</evidence>
<name>A0A6M3X8Y5_9ZZZZ</name>
<protein>
    <submittedName>
        <fullName evidence="1">Uncharacterized protein</fullName>
    </submittedName>
</protein>
<organism evidence="1">
    <name type="scientific">viral metagenome</name>
    <dbReference type="NCBI Taxonomy" id="1070528"/>
    <lineage>
        <taxon>unclassified sequences</taxon>
        <taxon>metagenomes</taxon>
        <taxon>organismal metagenomes</taxon>
    </lineage>
</organism>
<sequence>MCNEDKEIEIAYKKAITDFLEGVPGTTRWEEGSIILQKIAAELAKFNRNFPTLIQEMASLRGSIDKARGLRP</sequence>
<reference evidence="1" key="1">
    <citation type="submission" date="2020-03" db="EMBL/GenBank/DDBJ databases">
        <title>The deep terrestrial virosphere.</title>
        <authorList>
            <person name="Holmfeldt K."/>
            <person name="Nilsson E."/>
            <person name="Simone D."/>
            <person name="Lopez-Fernandez M."/>
            <person name="Wu X."/>
            <person name="de Brujin I."/>
            <person name="Lundin D."/>
            <person name="Andersson A."/>
            <person name="Bertilsson S."/>
            <person name="Dopson M."/>
        </authorList>
    </citation>
    <scope>NUCLEOTIDE SEQUENCE</scope>
    <source>
        <strain evidence="1">MM171B03076</strain>
    </source>
</reference>
<dbReference type="EMBL" id="MT143950">
    <property type="protein sequence ID" value="QJH93145.1"/>
    <property type="molecule type" value="Genomic_DNA"/>
</dbReference>
<gene>
    <name evidence="1" type="ORF">MM171B03076_0004</name>
</gene>